<organism evidence="2 3">
    <name type="scientific">Bartonella raoultii</name>
    <dbReference type="NCBI Taxonomy" id="1457020"/>
    <lineage>
        <taxon>Bacteria</taxon>
        <taxon>Pseudomonadati</taxon>
        <taxon>Pseudomonadota</taxon>
        <taxon>Alphaproteobacteria</taxon>
        <taxon>Hyphomicrobiales</taxon>
        <taxon>Bartonellaceae</taxon>
        <taxon>Bartonella</taxon>
    </lineage>
</organism>
<dbReference type="Pfam" id="PF12146">
    <property type="entry name" value="Hydrolase_4"/>
    <property type="match status" value="1"/>
</dbReference>
<name>A0ABS7I5J5_9HYPH</name>
<dbReference type="RefSeq" id="WP_220716931.1">
    <property type="nucleotide sequence ID" value="NZ_JAIFRO010000003.1"/>
</dbReference>
<dbReference type="Gene3D" id="3.40.50.1820">
    <property type="entry name" value="alpha/beta hydrolase"/>
    <property type="match status" value="1"/>
</dbReference>
<keyword evidence="2" id="KW-0378">Hydrolase</keyword>
<dbReference type="EMBL" id="JAIFRO010000003">
    <property type="protein sequence ID" value="MBX4335627.1"/>
    <property type="molecule type" value="Genomic_DNA"/>
</dbReference>
<keyword evidence="3" id="KW-1185">Reference proteome</keyword>
<comment type="caution">
    <text evidence="2">The sequence shown here is derived from an EMBL/GenBank/DDBJ whole genome shotgun (WGS) entry which is preliminary data.</text>
</comment>
<accession>A0ABS7I5J5</accession>
<gene>
    <name evidence="2" type="ORF">K3248_03290</name>
</gene>
<proteinExistence type="predicted"/>
<dbReference type="InterPro" id="IPR022742">
    <property type="entry name" value="Hydrolase_4"/>
</dbReference>
<reference evidence="2 3" key="1">
    <citation type="submission" date="2021-08" db="EMBL/GenBank/DDBJ databases">
        <title>Bartonella raoulti 094 sp. nov.</title>
        <authorList>
            <person name="Zgheib R."/>
            <person name="Hammoud A."/>
        </authorList>
    </citation>
    <scope>NUCLEOTIDE SEQUENCE [LARGE SCALE GENOMIC DNA]</scope>
    <source>
        <strain evidence="2 3">094</strain>
    </source>
</reference>
<dbReference type="SUPFAM" id="SSF53474">
    <property type="entry name" value="alpha/beta-Hydrolases"/>
    <property type="match status" value="1"/>
</dbReference>
<evidence type="ECO:0000313" key="3">
    <source>
        <dbReference type="Proteomes" id="UP000746918"/>
    </source>
</evidence>
<evidence type="ECO:0000313" key="2">
    <source>
        <dbReference type="EMBL" id="MBX4335627.1"/>
    </source>
</evidence>
<evidence type="ECO:0000259" key="1">
    <source>
        <dbReference type="Pfam" id="PF12146"/>
    </source>
</evidence>
<sequence length="305" mass="35314">METPLYPTHWSSPPPNLYSSSLKIAPHHEIRFATTHPEEKNTQGTVVILESYAKALEEYFLPMHEISNRGFYTAIFDWSGQEKSKIHKQKKLRHHYFDINRDLNDLDKFLKNVVYPDCPPPYYMLTYGMGGLIALSGLDILNPKFNRMLCISPLFAPFGNNVNGFQHKLSQFLSDIGLGFLPAKSRKKLKQENTQFLDTHKILSSPTFFIKPPTFQWMASVFNTIDIMKKNILNGHLQIPTLFILANQNNIINNIEIRQLCQQTHLTESLTITGAKLDTIMYEESYKQQFWAAFDAFIPRKRIIK</sequence>
<dbReference type="Proteomes" id="UP000746918">
    <property type="component" value="Unassembled WGS sequence"/>
</dbReference>
<dbReference type="GO" id="GO:0016787">
    <property type="term" value="F:hydrolase activity"/>
    <property type="evidence" value="ECO:0007669"/>
    <property type="project" value="UniProtKB-KW"/>
</dbReference>
<dbReference type="InterPro" id="IPR029058">
    <property type="entry name" value="AB_hydrolase_fold"/>
</dbReference>
<protein>
    <submittedName>
        <fullName evidence="2">Alpha/beta hydrolase</fullName>
    </submittedName>
</protein>
<feature type="domain" description="Serine aminopeptidase S33" evidence="1">
    <location>
        <begin position="41"/>
        <end position="265"/>
    </location>
</feature>